<sequence>MVADCFGKDVLSQVSKHEFMKNISMIRETVGERAILRATYFLNENERVHQEKMH</sequence>
<accession>A0ABV1HKW0</accession>
<protein>
    <submittedName>
        <fullName evidence="1">Uncharacterized protein</fullName>
    </submittedName>
</protein>
<evidence type="ECO:0000313" key="2">
    <source>
        <dbReference type="Proteomes" id="UP001437460"/>
    </source>
</evidence>
<name>A0ABV1HKW0_9FIRM</name>
<organism evidence="1 2">
    <name type="scientific">Ventrimonas faecis</name>
    <dbReference type="NCBI Taxonomy" id="3133170"/>
    <lineage>
        <taxon>Bacteria</taxon>
        <taxon>Bacillati</taxon>
        <taxon>Bacillota</taxon>
        <taxon>Clostridia</taxon>
        <taxon>Lachnospirales</taxon>
        <taxon>Lachnospiraceae</taxon>
        <taxon>Ventrimonas</taxon>
    </lineage>
</organism>
<dbReference type="RefSeq" id="WP_349229179.1">
    <property type="nucleotide sequence ID" value="NZ_JBBMFJ010000012.1"/>
</dbReference>
<proteinExistence type="predicted"/>
<evidence type="ECO:0000313" key="1">
    <source>
        <dbReference type="EMBL" id="MEQ2562955.1"/>
    </source>
</evidence>
<comment type="caution">
    <text evidence="1">The sequence shown here is derived from an EMBL/GenBank/DDBJ whole genome shotgun (WGS) entry which is preliminary data.</text>
</comment>
<dbReference type="EMBL" id="JBBMFJ010000012">
    <property type="protein sequence ID" value="MEQ2562955.1"/>
    <property type="molecule type" value="Genomic_DNA"/>
</dbReference>
<gene>
    <name evidence="1" type="ORF">WMO41_07225</name>
</gene>
<dbReference type="Proteomes" id="UP001437460">
    <property type="component" value="Unassembled WGS sequence"/>
</dbReference>
<reference evidence="1 2" key="1">
    <citation type="submission" date="2024-03" db="EMBL/GenBank/DDBJ databases">
        <title>Human intestinal bacterial collection.</title>
        <authorList>
            <person name="Pauvert C."/>
            <person name="Hitch T.C.A."/>
            <person name="Clavel T."/>
        </authorList>
    </citation>
    <scope>NUCLEOTIDE SEQUENCE [LARGE SCALE GENOMIC DNA]</scope>
    <source>
        <strain evidence="1 2">CLA-AP-H27</strain>
    </source>
</reference>
<keyword evidence="2" id="KW-1185">Reference proteome</keyword>